<dbReference type="AlphaFoldDB" id="A0A656HE16"/>
<dbReference type="SUPFAM" id="SSF51735">
    <property type="entry name" value="NAD(P)-binding Rossmann-fold domains"/>
    <property type="match status" value="1"/>
</dbReference>
<dbReference type="OrthoDB" id="9801056at2"/>
<comment type="similarity">
    <text evidence="2">Belongs to the NAD(P)-dependent epimerase/dehydratase family.</text>
</comment>
<dbReference type="PANTHER" id="PTHR43000">
    <property type="entry name" value="DTDP-D-GLUCOSE 4,6-DEHYDRATASE-RELATED"/>
    <property type="match status" value="1"/>
</dbReference>
<name>A0A656HE16_THINJ</name>
<accession>A0A656HE16</accession>
<dbReference type="EMBL" id="JH651384">
    <property type="protein sequence ID" value="EIJ34224.1"/>
    <property type="molecule type" value="Genomic_DNA"/>
</dbReference>
<evidence type="ECO:0000256" key="1">
    <source>
        <dbReference type="ARBA" id="ARBA00005125"/>
    </source>
</evidence>
<comment type="pathway">
    <text evidence="1">Bacterial outer membrane biogenesis; LPS O-antigen biosynthesis.</text>
</comment>
<dbReference type="Proteomes" id="UP000005317">
    <property type="component" value="Unassembled WGS sequence"/>
</dbReference>
<evidence type="ECO:0000313" key="5">
    <source>
        <dbReference type="Proteomes" id="UP000005317"/>
    </source>
</evidence>
<dbReference type="Gene3D" id="3.40.50.720">
    <property type="entry name" value="NAD(P)-binding Rossmann-like Domain"/>
    <property type="match status" value="1"/>
</dbReference>
<organism evidence="4 5">
    <name type="scientific">Thiothrix nivea (strain ATCC 35100 / DSM 5205 / JP2)</name>
    <dbReference type="NCBI Taxonomy" id="870187"/>
    <lineage>
        <taxon>Bacteria</taxon>
        <taxon>Pseudomonadati</taxon>
        <taxon>Pseudomonadota</taxon>
        <taxon>Gammaproteobacteria</taxon>
        <taxon>Thiotrichales</taxon>
        <taxon>Thiotrichaceae</taxon>
        <taxon>Thiothrix</taxon>
    </lineage>
</organism>
<proteinExistence type="inferred from homology"/>
<evidence type="ECO:0000313" key="4">
    <source>
        <dbReference type="EMBL" id="EIJ34224.1"/>
    </source>
</evidence>
<dbReference type="CDD" id="cd05232">
    <property type="entry name" value="UDP_G4E_4_SDR_e"/>
    <property type="match status" value="1"/>
</dbReference>
<keyword evidence="5" id="KW-1185">Reference proteome</keyword>
<evidence type="ECO:0000259" key="3">
    <source>
        <dbReference type="Pfam" id="PF01370"/>
    </source>
</evidence>
<reference evidence="5" key="1">
    <citation type="journal article" date="2011" name="Stand. Genomic Sci.">
        <title>Genome sequence of the filamentous, gliding Thiothrix nivea neotype strain (JP2(T)).</title>
        <authorList>
            <person name="Lapidus A."/>
            <person name="Nolan M."/>
            <person name="Lucas S."/>
            <person name="Glavina Del Rio T."/>
            <person name="Tice H."/>
            <person name="Cheng J.F."/>
            <person name="Tapia R."/>
            <person name="Han C."/>
            <person name="Goodwin L."/>
            <person name="Pitluck S."/>
            <person name="Liolios K."/>
            <person name="Pagani I."/>
            <person name="Ivanova N."/>
            <person name="Huntemann M."/>
            <person name="Mavromatis K."/>
            <person name="Mikhailova N."/>
            <person name="Pati A."/>
            <person name="Chen A."/>
            <person name="Palaniappan K."/>
            <person name="Land M."/>
            <person name="Brambilla E.M."/>
            <person name="Rohde M."/>
            <person name="Abt B."/>
            <person name="Verbarg S."/>
            <person name="Goker M."/>
            <person name="Bristow J."/>
            <person name="Eisen J.A."/>
            <person name="Markowitz V."/>
            <person name="Hugenholtz P."/>
            <person name="Kyrpides N.C."/>
            <person name="Klenk H.P."/>
            <person name="Woyke T."/>
        </authorList>
    </citation>
    <scope>NUCLEOTIDE SEQUENCE [LARGE SCALE GENOMIC DNA]</scope>
    <source>
        <strain evidence="5">ATCC 35100 / DSM 5205 / JP2</strain>
    </source>
</reference>
<protein>
    <submittedName>
        <fullName evidence="4">NAD-dependent epimerase/dehydratase</fullName>
    </submittedName>
</protein>
<dbReference type="InterPro" id="IPR036291">
    <property type="entry name" value="NAD(P)-bd_dom_sf"/>
</dbReference>
<sequence length="345" mass="37327">MNKLLITGATGFVGSALIQHLHQQGHTLTAAVRRVTDSLPSNIQQAPIGNLLPDTNWTPALNNVDTIIHLAARVHVMHDTATAPLTEFRRTNTAATLNLAQQAAAAGVRRLIYLSSIKVNGETTAPGQPFVASTTLSHHAVNCPSTSLRARTRSLSEAEVDPYGQSKQEAEQGLREIAQQTGLEVVIIRPPLVYGAGVKANFHNMMHWLHKGIPLPLGNIHNQRSLVALPNLIDLITTSIDHPAAANQTFLVSDGEDLSTTELLQRLSRALGKPARLLPIPQSWLETALTLVGKRAIAQRLCGNLQVDISKTHDLLGWSPPVSVDAALRQTAQAYLTNTQRNKQS</sequence>
<evidence type="ECO:0000256" key="2">
    <source>
        <dbReference type="ARBA" id="ARBA00007637"/>
    </source>
</evidence>
<dbReference type="Pfam" id="PF01370">
    <property type="entry name" value="Epimerase"/>
    <property type="match status" value="1"/>
</dbReference>
<feature type="domain" description="NAD-dependent epimerase/dehydratase" evidence="3">
    <location>
        <begin position="5"/>
        <end position="247"/>
    </location>
</feature>
<gene>
    <name evidence="4" type="ORF">Thini_1630</name>
</gene>
<dbReference type="InterPro" id="IPR001509">
    <property type="entry name" value="Epimerase_deHydtase"/>
</dbReference>
<dbReference type="RefSeq" id="WP_002708165.1">
    <property type="nucleotide sequence ID" value="NZ_JH651384.1"/>
</dbReference>